<dbReference type="Proteomes" id="UP000031668">
    <property type="component" value="Unassembled WGS sequence"/>
</dbReference>
<gene>
    <name evidence="1" type="ORF">RF11_03478</name>
</gene>
<reference evidence="1 2" key="1">
    <citation type="journal article" date="2014" name="Genome Biol. Evol.">
        <title>The genome of the myxosporean Thelohanellus kitauei shows adaptations to nutrient acquisition within its fish host.</title>
        <authorList>
            <person name="Yang Y."/>
            <person name="Xiong J."/>
            <person name="Zhou Z."/>
            <person name="Huo F."/>
            <person name="Miao W."/>
            <person name="Ran C."/>
            <person name="Liu Y."/>
            <person name="Zhang J."/>
            <person name="Feng J."/>
            <person name="Wang M."/>
            <person name="Wang M."/>
            <person name="Wang L."/>
            <person name="Yao B."/>
        </authorList>
    </citation>
    <scope>NUCLEOTIDE SEQUENCE [LARGE SCALE GENOMIC DNA]</scope>
    <source>
        <strain evidence="1">Wuqing</strain>
    </source>
</reference>
<evidence type="ECO:0000313" key="1">
    <source>
        <dbReference type="EMBL" id="KII62678.1"/>
    </source>
</evidence>
<evidence type="ECO:0000313" key="2">
    <source>
        <dbReference type="Proteomes" id="UP000031668"/>
    </source>
</evidence>
<comment type="caution">
    <text evidence="1">The sequence shown here is derived from an EMBL/GenBank/DDBJ whole genome shotgun (WGS) entry which is preliminary data.</text>
</comment>
<dbReference type="AlphaFoldDB" id="A0A0C2IBH5"/>
<proteinExistence type="predicted"/>
<accession>A0A0C2IBH5</accession>
<dbReference type="OrthoDB" id="10687229at2759"/>
<organism evidence="1 2">
    <name type="scientific">Thelohanellus kitauei</name>
    <name type="common">Myxosporean</name>
    <dbReference type="NCBI Taxonomy" id="669202"/>
    <lineage>
        <taxon>Eukaryota</taxon>
        <taxon>Metazoa</taxon>
        <taxon>Cnidaria</taxon>
        <taxon>Myxozoa</taxon>
        <taxon>Myxosporea</taxon>
        <taxon>Bivalvulida</taxon>
        <taxon>Platysporina</taxon>
        <taxon>Myxobolidae</taxon>
        <taxon>Thelohanellus</taxon>
    </lineage>
</organism>
<keyword evidence="2" id="KW-1185">Reference proteome</keyword>
<protein>
    <submittedName>
        <fullName evidence="1">Uncharacterized protein</fullName>
    </submittedName>
</protein>
<sequence>MNYLNILPLTSPLNLELDYILYFAVLNSLKTVQQSYNNGQIGRWISDVSIYCFNDYPFWDLLKGILESVKDISIIIKCATEVGKYFKDKKLQKRYIGHDIYVCLSQLFEWTHKTIKTELLSRRSNNKSSTSSTNKENEEAIQKLRKSYEEALFVLRVSKIEQLLFDHLIPIDEYYEMMIDPNALLIKYCNSSFDLQSLRGFGSFRLYSVIKQVSDFFHRINRLKLIENVITDWKAKFSPSETLLLVDHLMLSMLEFGKMNGYPHTSSQIFLELQCIFRVLENNSLKEESIHLDKSLCKTSNLCRILVSYFSKQANMPQDMIGDLWNADIYILIRNYFCNSVKLSQTLQSSDMLSINDENSFIPLNALHQINELHLLSIFTNYSNVDIVSLGRILEGIDSSVLKIDQLMFILKIYLIYK</sequence>
<dbReference type="EMBL" id="JWZT01004899">
    <property type="protein sequence ID" value="KII62678.1"/>
    <property type="molecule type" value="Genomic_DNA"/>
</dbReference>
<name>A0A0C2IBH5_THEKT</name>